<organism evidence="3 4">
    <name type="scientific">Deinococcus sonorensis</name>
    <dbReference type="NCBI Taxonomy" id="309891"/>
    <lineage>
        <taxon>Bacteria</taxon>
        <taxon>Thermotogati</taxon>
        <taxon>Deinococcota</taxon>
        <taxon>Deinococci</taxon>
        <taxon>Deinococcales</taxon>
        <taxon>Deinococcaceae</taxon>
        <taxon>Deinococcus</taxon>
    </lineage>
</organism>
<proteinExistence type="predicted"/>
<dbReference type="InterPro" id="IPR007210">
    <property type="entry name" value="ABC_Gly_betaine_transp_sub-bd"/>
</dbReference>
<gene>
    <name evidence="3" type="ORF">ACFO0P_06605</name>
</gene>
<evidence type="ECO:0000259" key="2">
    <source>
        <dbReference type="Pfam" id="PF04069"/>
    </source>
</evidence>
<sequence length="96" mass="10081">MTHHRPTPLARRTALLLSASLLSAASAKPIVVGGKLDPEAQLLSQLIILSLKHAGLDVTDKASLGDTGVNRKAILAGEIDTYAEYTGNAVYLFPTA</sequence>
<keyword evidence="4" id="KW-1185">Reference proteome</keyword>
<evidence type="ECO:0000256" key="1">
    <source>
        <dbReference type="SAM" id="SignalP"/>
    </source>
</evidence>
<dbReference type="Gene3D" id="3.40.190.10">
    <property type="entry name" value="Periplasmic binding protein-like II"/>
    <property type="match status" value="1"/>
</dbReference>
<feature type="signal peptide" evidence="1">
    <location>
        <begin position="1"/>
        <end position="27"/>
    </location>
</feature>
<dbReference type="SUPFAM" id="SSF53850">
    <property type="entry name" value="Periplasmic binding protein-like II"/>
    <property type="match status" value="1"/>
</dbReference>
<protein>
    <submittedName>
        <fullName evidence="3">Glycine betaine ABC transporter substrate-binding protein</fullName>
    </submittedName>
</protein>
<comment type="caution">
    <text evidence="3">The sequence shown here is derived from an EMBL/GenBank/DDBJ whole genome shotgun (WGS) entry which is preliminary data.</text>
</comment>
<feature type="domain" description="ABC-type glycine betaine transport system substrate-binding" evidence="2">
    <location>
        <begin position="28"/>
        <end position="89"/>
    </location>
</feature>
<reference evidence="4" key="1">
    <citation type="journal article" date="2019" name="Int. J. Syst. Evol. Microbiol.">
        <title>The Global Catalogue of Microorganisms (GCM) 10K type strain sequencing project: providing services to taxonomists for standard genome sequencing and annotation.</title>
        <authorList>
            <consortium name="The Broad Institute Genomics Platform"/>
            <consortium name="The Broad Institute Genome Sequencing Center for Infectious Disease"/>
            <person name="Wu L."/>
            <person name="Ma J."/>
        </authorList>
    </citation>
    <scope>NUCLEOTIDE SEQUENCE [LARGE SCALE GENOMIC DNA]</scope>
    <source>
        <strain evidence="4">CCUG 39970</strain>
    </source>
</reference>
<dbReference type="Pfam" id="PF04069">
    <property type="entry name" value="OpuAC"/>
    <property type="match status" value="1"/>
</dbReference>
<evidence type="ECO:0000313" key="3">
    <source>
        <dbReference type="EMBL" id="MFC4453440.1"/>
    </source>
</evidence>
<name>A0ABV8Y3G2_9DEIO</name>
<dbReference type="EMBL" id="JBHSEG010000002">
    <property type="protein sequence ID" value="MFC4453440.1"/>
    <property type="molecule type" value="Genomic_DNA"/>
</dbReference>
<dbReference type="RefSeq" id="WP_380129710.1">
    <property type="nucleotide sequence ID" value="NZ_JBHSEG010000002.1"/>
</dbReference>
<feature type="non-terminal residue" evidence="3">
    <location>
        <position position="96"/>
    </location>
</feature>
<dbReference type="Proteomes" id="UP001595939">
    <property type="component" value="Unassembled WGS sequence"/>
</dbReference>
<accession>A0ABV8Y3G2</accession>
<keyword evidence="1" id="KW-0732">Signal</keyword>
<feature type="chain" id="PRO_5046634736" evidence="1">
    <location>
        <begin position="28"/>
        <end position="96"/>
    </location>
</feature>
<evidence type="ECO:0000313" key="4">
    <source>
        <dbReference type="Proteomes" id="UP001595939"/>
    </source>
</evidence>